<proteinExistence type="predicted"/>
<name>A0A9D2ADV0_9FIRM</name>
<reference evidence="2" key="2">
    <citation type="submission" date="2021-04" db="EMBL/GenBank/DDBJ databases">
        <authorList>
            <person name="Gilroy R."/>
        </authorList>
    </citation>
    <scope>NUCLEOTIDE SEQUENCE</scope>
    <source>
        <strain evidence="2">2239</strain>
    </source>
</reference>
<reference evidence="2" key="1">
    <citation type="journal article" date="2021" name="PeerJ">
        <title>Extensive microbial diversity within the chicken gut microbiome revealed by metagenomics and culture.</title>
        <authorList>
            <person name="Gilroy R."/>
            <person name="Ravi A."/>
            <person name="Getino M."/>
            <person name="Pursley I."/>
            <person name="Horton D.L."/>
            <person name="Alikhan N.F."/>
            <person name="Baker D."/>
            <person name="Gharbi K."/>
            <person name="Hall N."/>
            <person name="Watson M."/>
            <person name="Adriaenssens E.M."/>
            <person name="Foster-Nyarko E."/>
            <person name="Jarju S."/>
            <person name="Secka A."/>
            <person name="Antonio M."/>
            <person name="Oren A."/>
            <person name="Chaudhuri R.R."/>
            <person name="La Ragione R."/>
            <person name="Hildebrand F."/>
            <person name="Pallen M.J."/>
        </authorList>
    </citation>
    <scope>NUCLEOTIDE SEQUENCE</scope>
    <source>
        <strain evidence="2">2239</strain>
    </source>
</reference>
<comment type="caution">
    <text evidence="2">The sequence shown here is derived from an EMBL/GenBank/DDBJ whole genome shotgun (WGS) entry which is preliminary data.</text>
</comment>
<evidence type="ECO:0000313" key="2">
    <source>
        <dbReference type="EMBL" id="HIX05906.1"/>
    </source>
</evidence>
<dbReference type="Proteomes" id="UP000824193">
    <property type="component" value="Unassembled WGS sequence"/>
</dbReference>
<evidence type="ECO:0000313" key="3">
    <source>
        <dbReference type="Proteomes" id="UP000824193"/>
    </source>
</evidence>
<sequence>MESEERTAPVQEAAAAEAESAAAREPAQEPPAAAAGAESAAPAEQQALPGTPLAQFALEQQLARGRRLLEQEMRIIQSVDPAVKSLADLRSQPEFGRFDRLVKSGMAISDAYKLACFDRLGRQQAAAARQAAINDARAKEHLAPVGGGQAAEDGLTDEIIRNYRQYNPRWTRAQIAAFHRSYKQGV</sequence>
<feature type="compositionally biased region" description="Low complexity" evidence="1">
    <location>
        <begin position="8"/>
        <end position="46"/>
    </location>
</feature>
<dbReference type="AlphaFoldDB" id="A0A9D2ADV0"/>
<protein>
    <submittedName>
        <fullName evidence="2">Uncharacterized protein</fullName>
    </submittedName>
</protein>
<organism evidence="2 3">
    <name type="scientific">Candidatus Allofournierella pullicola</name>
    <dbReference type="NCBI Taxonomy" id="2838596"/>
    <lineage>
        <taxon>Bacteria</taxon>
        <taxon>Bacillati</taxon>
        <taxon>Bacillota</taxon>
        <taxon>Clostridia</taxon>
        <taxon>Eubacteriales</taxon>
        <taxon>Oscillospiraceae</taxon>
        <taxon>Allofournierella</taxon>
    </lineage>
</organism>
<accession>A0A9D2ADV0</accession>
<feature type="region of interest" description="Disordered" evidence="1">
    <location>
        <begin position="1"/>
        <end position="46"/>
    </location>
</feature>
<dbReference type="EMBL" id="DXFW01000020">
    <property type="protein sequence ID" value="HIX05906.1"/>
    <property type="molecule type" value="Genomic_DNA"/>
</dbReference>
<evidence type="ECO:0000256" key="1">
    <source>
        <dbReference type="SAM" id="MobiDB-lite"/>
    </source>
</evidence>
<gene>
    <name evidence="2" type="ORF">H9865_07385</name>
</gene>